<dbReference type="GO" id="GO:0046872">
    <property type="term" value="F:metal ion binding"/>
    <property type="evidence" value="ECO:0007669"/>
    <property type="project" value="UniProtKB-KW"/>
</dbReference>
<dbReference type="SUPFAM" id="SSF81343">
    <property type="entry name" value="Fumarate reductase respiratory complex transmembrane subunits"/>
    <property type="match status" value="1"/>
</dbReference>
<dbReference type="RefSeq" id="WP_109904774.1">
    <property type="nucleotide sequence ID" value="NZ_QGLE01000004.1"/>
</dbReference>
<keyword evidence="15 16" id="KW-0472">Membrane</keyword>
<dbReference type="InterPro" id="IPR034804">
    <property type="entry name" value="SQR/QFR_C/D"/>
</dbReference>
<evidence type="ECO:0000256" key="15">
    <source>
        <dbReference type="ARBA" id="ARBA00023136"/>
    </source>
</evidence>
<comment type="caution">
    <text evidence="17">The sequence shown here is derived from an EMBL/GenBank/DDBJ whole genome shotgun (WGS) entry which is preliminary data.</text>
</comment>
<comment type="cofactor">
    <cofactor evidence="1">
        <name>heme</name>
        <dbReference type="ChEBI" id="CHEBI:30413"/>
    </cofactor>
</comment>
<evidence type="ECO:0000256" key="13">
    <source>
        <dbReference type="ARBA" id="ARBA00022989"/>
    </source>
</evidence>
<evidence type="ECO:0000256" key="16">
    <source>
        <dbReference type="SAM" id="Phobius"/>
    </source>
</evidence>
<comment type="subunit">
    <text evidence="5">Part of an enzyme complex containing four subunits: a flavoprotein, an iron-sulfur protein, plus two membrane-anchoring proteins, SdhC and SdhD.</text>
</comment>
<dbReference type="Gene3D" id="1.20.1300.10">
    <property type="entry name" value="Fumarate reductase/succinate dehydrogenase, transmembrane subunit"/>
    <property type="match status" value="1"/>
</dbReference>
<evidence type="ECO:0000256" key="5">
    <source>
        <dbReference type="ARBA" id="ARBA00011558"/>
    </source>
</evidence>
<dbReference type="GO" id="GO:0020037">
    <property type="term" value="F:heme binding"/>
    <property type="evidence" value="ECO:0007669"/>
    <property type="project" value="InterPro"/>
</dbReference>
<evidence type="ECO:0000256" key="8">
    <source>
        <dbReference type="ARBA" id="ARBA00022532"/>
    </source>
</evidence>
<reference evidence="17 18" key="1">
    <citation type="submission" date="2018-05" db="EMBL/GenBank/DDBJ databases">
        <title>Zavarzinia sp. HR-AS.</title>
        <authorList>
            <person name="Lee Y."/>
            <person name="Jeon C.O."/>
        </authorList>
    </citation>
    <scope>NUCLEOTIDE SEQUENCE [LARGE SCALE GENOMIC DNA]</scope>
    <source>
        <strain evidence="17 18">HR-AS</strain>
    </source>
</reference>
<evidence type="ECO:0000256" key="12">
    <source>
        <dbReference type="ARBA" id="ARBA00022982"/>
    </source>
</evidence>
<gene>
    <name evidence="17" type="primary">sdhD</name>
    <name evidence="17" type="ORF">DKG74_08720</name>
</gene>
<evidence type="ECO:0000256" key="11">
    <source>
        <dbReference type="ARBA" id="ARBA00022723"/>
    </source>
</evidence>
<name>A0A317EBS9_9PROT</name>
<evidence type="ECO:0000313" key="17">
    <source>
        <dbReference type="EMBL" id="PWR24191.1"/>
    </source>
</evidence>
<keyword evidence="12" id="KW-0249">Electron transport</keyword>
<evidence type="ECO:0000313" key="18">
    <source>
        <dbReference type="Proteomes" id="UP000245461"/>
    </source>
</evidence>
<evidence type="ECO:0000256" key="14">
    <source>
        <dbReference type="ARBA" id="ARBA00023004"/>
    </source>
</evidence>
<evidence type="ECO:0000256" key="3">
    <source>
        <dbReference type="ARBA" id="ARBA00004141"/>
    </source>
</evidence>
<dbReference type="AlphaFoldDB" id="A0A317EBS9"/>
<keyword evidence="18" id="KW-1185">Reference proteome</keyword>
<evidence type="ECO:0000256" key="7">
    <source>
        <dbReference type="ARBA" id="ARBA00022448"/>
    </source>
</evidence>
<evidence type="ECO:0000256" key="9">
    <source>
        <dbReference type="ARBA" id="ARBA00022617"/>
    </source>
</evidence>
<comment type="function">
    <text evidence="2">Membrane-anchoring subunit of succinate dehydrogenase (SDH).</text>
</comment>
<dbReference type="Proteomes" id="UP000245461">
    <property type="component" value="Unassembled WGS sequence"/>
</dbReference>
<dbReference type="Pfam" id="PF01127">
    <property type="entry name" value="Sdh_cyt"/>
    <property type="match status" value="1"/>
</dbReference>
<accession>A0A317EBS9</accession>
<sequence>MASPRSSLRSPLGAVRGLGSAKDGTHHWWLQRVSAIALVPLTIWFVASLVVLAGSPYEVFTAWVAQPLVAVLLGLFVGVGFWHLKLGAQVVIEDYIHTESTKIVVQLLVNFATVALAVAALFSILKIAI</sequence>
<keyword evidence="10 16" id="KW-0812">Transmembrane</keyword>
<evidence type="ECO:0000256" key="10">
    <source>
        <dbReference type="ARBA" id="ARBA00022692"/>
    </source>
</evidence>
<feature type="transmembrane region" description="Helical" evidence="16">
    <location>
        <begin position="33"/>
        <end position="53"/>
    </location>
</feature>
<evidence type="ECO:0000256" key="6">
    <source>
        <dbReference type="ARBA" id="ARBA00019425"/>
    </source>
</evidence>
<dbReference type="CDD" id="cd03495">
    <property type="entry name" value="SQR_TypeC_SdhD_like"/>
    <property type="match status" value="1"/>
</dbReference>
<dbReference type="GO" id="GO:0016020">
    <property type="term" value="C:membrane"/>
    <property type="evidence" value="ECO:0007669"/>
    <property type="project" value="UniProtKB-SubCell"/>
</dbReference>
<evidence type="ECO:0000256" key="4">
    <source>
        <dbReference type="ARBA" id="ARBA00005163"/>
    </source>
</evidence>
<dbReference type="NCBIfam" id="TIGR02968">
    <property type="entry name" value="succ_dehyd_anc"/>
    <property type="match status" value="1"/>
</dbReference>
<proteinExistence type="predicted"/>
<evidence type="ECO:0000256" key="2">
    <source>
        <dbReference type="ARBA" id="ARBA00004050"/>
    </source>
</evidence>
<feature type="transmembrane region" description="Helical" evidence="16">
    <location>
        <begin position="60"/>
        <end position="83"/>
    </location>
</feature>
<keyword evidence="7" id="KW-0813">Transport</keyword>
<keyword evidence="14" id="KW-0408">Iron</keyword>
<keyword evidence="13 16" id="KW-1133">Transmembrane helix</keyword>
<keyword evidence="8" id="KW-0816">Tricarboxylic acid cycle</keyword>
<dbReference type="GO" id="GO:0006099">
    <property type="term" value="P:tricarboxylic acid cycle"/>
    <property type="evidence" value="ECO:0007669"/>
    <property type="project" value="UniProtKB-UniPathway"/>
</dbReference>
<dbReference type="OrthoDB" id="9809280at2"/>
<feature type="transmembrane region" description="Helical" evidence="16">
    <location>
        <begin position="103"/>
        <end position="125"/>
    </location>
</feature>
<organism evidence="17 18">
    <name type="scientific">Zavarzinia aquatilis</name>
    <dbReference type="NCBI Taxonomy" id="2211142"/>
    <lineage>
        <taxon>Bacteria</taxon>
        <taxon>Pseudomonadati</taxon>
        <taxon>Pseudomonadota</taxon>
        <taxon>Alphaproteobacteria</taxon>
        <taxon>Rhodospirillales</taxon>
        <taxon>Zavarziniaceae</taxon>
        <taxon>Zavarzinia</taxon>
    </lineage>
</organism>
<dbReference type="InterPro" id="IPR014312">
    <property type="entry name" value="Succ_DH_anchor"/>
</dbReference>
<dbReference type="UniPathway" id="UPA00223"/>
<keyword evidence="9" id="KW-0349">Heme</keyword>
<protein>
    <recommendedName>
        <fullName evidence="6">Succinate dehydrogenase hydrophobic membrane anchor subunit</fullName>
    </recommendedName>
</protein>
<comment type="subcellular location">
    <subcellularLocation>
        <location evidence="3">Membrane</location>
        <topology evidence="3">Multi-pass membrane protein</topology>
    </subcellularLocation>
</comment>
<evidence type="ECO:0000256" key="1">
    <source>
        <dbReference type="ARBA" id="ARBA00001971"/>
    </source>
</evidence>
<keyword evidence="11" id="KW-0479">Metal-binding</keyword>
<comment type="pathway">
    <text evidence="4">Carbohydrate metabolism; tricarboxylic acid cycle.</text>
</comment>
<dbReference type="EMBL" id="QGLE01000004">
    <property type="protein sequence ID" value="PWR24191.1"/>
    <property type="molecule type" value="Genomic_DNA"/>
</dbReference>
<dbReference type="InterPro" id="IPR000701">
    <property type="entry name" value="SuccDH_FuR_B_TM-su"/>
</dbReference>